<evidence type="ECO:0000313" key="1">
    <source>
        <dbReference type="EMBL" id="ROR76128.1"/>
    </source>
</evidence>
<dbReference type="AlphaFoldDB" id="A0A3N2BLP8"/>
<organism evidence="1 2">
    <name type="scientific">Plantibacter flavus</name>
    <dbReference type="NCBI Taxonomy" id="150123"/>
    <lineage>
        <taxon>Bacteria</taxon>
        <taxon>Bacillati</taxon>
        <taxon>Actinomycetota</taxon>
        <taxon>Actinomycetes</taxon>
        <taxon>Micrococcales</taxon>
        <taxon>Microbacteriaceae</taxon>
        <taxon>Plantibacter</taxon>
    </lineage>
</organism>
<accession>A0A3N2BLP8</accession>
<dbReference type="EMBL" id="RKHL01000002">
    <property type="protein sequence ID" value="ROR76128.1"/>
    <property type="molecule type" value="Genomic_DNA"/>
</dbReference>
<gene>
    <name evidence="1" type="ORF">EDD42_4081</name>
</gene>
<dbReference type="Proteomes" id="UP000266915">
    <property type="component" value="Unassembled WGS sequence"/>
</dbReference>
<protein>
    <submittedName>
        <fullName evidence="1">Uncharacterized protein</fullName>
    </submittedName>
</protein>
<keyword evidence="2" id="KW-1185">Reference proteome</keyword>
<evidence type="ECO:0000313" key="2">
    <source>
        <dbReference type="Proteomes" id="UP000266915"/>
    </source>
</evidence>
<comment type="caution">
    <text evidence="1">The sequence shown here is derived from an EMBL/GenBank/DDBJ whole genome shotgun (WGS) entry which is preliminary data.</text>
</comment>
<proteinExistence type="predicted"/>
<reference evidence="1 2" key="1">
    <citation type="submission" date="2018-11" db="EMBL/GenBank/DDBJ databases">
        <title>Sequencing the genomes of 1000 actinobacteria strains.</title>
        <authorList>
            <person name="Klenk H.-P."/>
        </authorList>
    </citation>
    <scope>NUCLEOTIDE SEQUENCE [LARGE SCALE GENOMIC DNA]</scope>
    <source>
        <strain evidence="1 2">DSM 14012</strain>
    </source>
</reference>
<sequence length="125" mass="13740">MSDRISGDTPGRVRKAVRMHPDTFQRVTYWASKRELSENEYLVEAIEEKIARENGDYDLPTLEIARLNQLVDELGALSRNTANLERVVTGGFDSLLGLTRGDSYLLDAEAGDLDVPDTAAAVVGS</sequence>
<name>A0A3N2BLP8_9MICO</name>